<reference evidence="1 2" key="1">
    <citation type="submission" date="2018-10" db="EMBL/GenBank/DDBJ databases">
        <title>A high-quality apple genome assembly.</title>
        <authorList>
            <person name="Hu J."/>
        </authorList>
    </citation>
    <scope>NUCLEOTIDE SEQUENCE [LARGE SCALE GENOMIC DNA]</scope>
    <source>
        <strain evidence="2">cv. HFTH1</strain>
        <tissue evidence="1">Young leaf</tissue>
    </source>
</reference>
<keyword evidence="2" id="KW-1185">Reference proteome</keyword>
<dbReference type="Proteomes" id="UP000290289">
    <property type="component" value="Chromosome 11"/>
</dbReference>
<name>A0A498IKX8_MALDO</name>
<evidence type="ECO:0000313" key="1">
    <source>
        <dbReference type="EMBL" id="RXH83869.1"/>
    </source>
</evidence>
<protein>
    <submittedName>
        <fullName evidence="1">Uncharacterized protein</fullName>
    </submittedName>
</protein>
<sequence length="162" mass="18035">MAKNTVKRVTYLHGDLDLTIVEARHLPNMDIVSDCFRRCFTTCDTRVQHLCKDPKTDSTTGDAAAPATAIENKMRRLGYPCRSQKKRSATLALRDLLGSDTSGVAQGGASSELDLRNISKLILPLLGASNYNQTPIQLNGWIVSPMDSRYRRYSLTLHEKHS</sequence>
<dbReference type="AlphaFoldDB" id="A0A498IKX8"/>
<proteinExistence type="predicted"/>
<accession>A0A498IKX8</accession>
<evidence type="ECO:0000313" key="2">
    <source>
        <dbReference type="Proteomes" id="UP000290289"/>
    </source>
</evidence>
<comment type="caution">
    <text evidence="1">The sequence shown here is derived from an EMBL/GenBank/DDBJ whole genome shotgun (WGS) entry which is preliminary data.</text>
</comment>
<dbReference type="EMBL" id="RDQH01000337">
    <property type="protein sequence ID" value="RXH83869.1"/>
    <property type="molecule type" value="Genomic_DNA"/>
</dbReference>
<gene>
    <name evidence="1" type="ORF">DVH24_013114</name>
</gene>
<organism evidence="1 2">
    <name type="scientific">Malus domestica</name>
    <name type="common">Apple</name>
    <name type="synonym">Pyrus malus</name>
    <dbReference type="NCBI Taxonomy" id="3750"/>
    <lineage>
        <taxon>Eukaryota</taxon>
        <taxon>Viridiplantae</taxon>
        <taxon>Streptophyta</taxon>
        <taxon>Embryophyta</taxon>
        <taxon>Tracheophyta</taxon>
        <taxon>Spermatophyta</taxon>
        <taxon>Magnoliopsida</taxon>
        <taxon>eudicotyledons</taxon>
        <taxon>Gunneridae</taxon>
        <taxon>Pentapetalae</taxon>
        <taxon>rosids</taxon>
        <taxon>fabids</taxon>
        <taxon>Rosales</taxon>
        <taxon>Rosaceae</taxon>
        <taxon>Amygdaloideae</taxon>
        <taxon>Maleae</taxon>
        <taxon>Malus</taxon>
    </lineage>
</organism>